<protein>
    <submittedName>
        <fullName evidence="4">AcrR family transcriptional regulator</fullName>
    </submittedName>
</protein>
<gene>
    <name evidence="4" type="ORF">BJ980_002037</name>
</gene>
<evidence type="ECO:0000256" key="2">
    <source>
        <dbReference type="PROSITE-ProRule" id="PRU00335"/>
    </source>
</evidence>
<dbReference type="EMBL" id="JACCAA010000001">
    <property type="protein sequence ID" value="NYG59114.1"/>
    <property type="molecule type" value="Genomic_DNA"/>
</dbReference>
<sequence>MNQEAEGAGGETFRNKVHGLLRASILDAAWARANESTWGQVRIADIARDVGVSRQTIYNEFGTKDQLSLAIFHRELERFLVELEAQIQAADRFSDAVRQGLTWMLDETAGHKMVGRMLADARNGSTDGLIPILTLRSDLIIVPVRTRLAAIIKGRWPEADDAATEVVADLYVRFVLGLVVTPTDLDTGAMVEALVGMAVGMDVAAARR</sequence>
<keyword evidence="5" id="KW-1185">Reference proteome</keyword>
<organism evidence="4 5">
    <name type="scientific">Nocardioides daedukensis</name>
    <dbReference type="NCBI Taxonomy" id="634462"/>
    <lineage>
        <taxon>Bacteria</taxon>
        <taxon>Bacillati</taxon>
        <taxon>Actinomycetota</taxon>
        <taxon>Actinomycetes</taxon>
        <taxon>Propionibacteriales</taxon>
        <taxon>Nocardioidaceae</taxon>
        <taxon>Nocardioides</taxon>
    </lineage>
</organism>
<dbReference type="Pfam" id="PF18556">
    <property type="entry name" value="TetR_C_35"/>
    <property type="match status" value="1"/>
</dbReference>
<name>A0A7Y9UTT5_9ACTN</name>
<feature type="DNA-binding region" description="H-T-H motif" evidence="2">
    <location>
        <begin position="42"/>
        <end position="61"/>
    </location>
</feature>
<comment type="caution">
    <text evidence="4">The sequence shown here is derived from an EMBL/GenBank/DDBJ whole genome shotgun (WGS) entry which is preliminary data.</text>
</comment>
<dbReference type="InterPro" id="IPR001647">
    <property type="entry name" value="HTH_TetR"/>
</dbReference>
<evidence type="ECO:0000256" key="1">
    <source>
        <dbReference type="ARBA" id="ARBA00023125"/>
    </source>
</evidence>
<evidence type="ECO:0000313" key="4">
    <source>
        <dbReference type="EMBL" id="NYG59114.1"/>
    </source>
</evidence>
<evidence type="ECO:0000313" key="5">
    <source>
        <dbReference type="Proteomes" id="UP000540656"/>
    </source>
</evidence>
<dbReference type="SUPFAM" id="SSF46689">
    <property type="entry name" value="Homeodomain-like"/>
    <property type="match status" value="1"/>
</dbReference>
<accession>A0A7Y9UTT5</accession>
<keyword evidence="1 2" id="KW-0238">DNA-binding</keyword>
<proteinExistence type="predicted"/>
<dbReference type="Pfam" id="PF00440">
    <property type="entry name" value="TetR_N"/>
    <property type="match status" value="1"/>
</dbReference>
<dbReference type="GO" id="GO:0003677">
    <property type="term" value="F:DNA binding"/>
    <property type="evidence" value="ECO:0007669"/>
    <property type="project" value="UniProtKB-UniRule"/>
</dbReference>
<reference evidence="4 5" key="1">
    <citation type="submission" date="2020-07" db="EMBL/GenBank/DDBJ databases">
        <title>Sequencing the genomes of 1000 actinobacteria strains.</title>
        <authorList>
            <person name="Klenk H.-P."/>
        </authorList>
    </citation>
    <scope>NUCLEOTIDE SEQUENCE [LARGE SCALE GENOMIC DNA]</scope>
    <source>
        <strain evidence="4 5">DSM 23819</strain>
    </source>
</reference>
<evidence type="ECO:0000259" key="3">
    <source>
        <dbReference type="PROSITE" id="PS50977"/>
    </source>
</evidence>
<dbReference type="Proteomes" id="UP000540656">
    <property type="component" value="Unassembled WGS sequence"/>
</dbReference>
<dbReference type="PROSITE" id="PS50977">
    <property type="entry name" value="HTH_TETR_2"/>
    <property type="match status" value="1"/>
</dbReference>
<dbReference type="Gene3D" id="1.10.357.10">
    <property type="entry name" value="Tetracycline Repressor, domain 2"/>
    <property type="match status" value="1"/>
</dbReference>
<dbReference type="AlphaFoldDB" id="A0A7Y9UTT5"/>
<dbReference type="RefSeq" id="WP_179502198.1">
    <property type="nucleotide sequence ID" value="NZ_JACCAA010000001.1"/>
</dbReference>
<dbReference type="InterPro" id="IPR009057">
    <property type="entry name" value="Homeodomain-like_sf"/>
</dbReference>
<feature type="domain" description="HTH tetR-type" evidence="3">
    <location>
        <begin position="19"/>
        <end position="79"/>
    </location>
</feature>
<dbReference type="InterPro" id="IPR040611">
    <property type="entry name" value="AlkX_C"/>
</dbReference>